<dbReference type="GO" id="GO:0005886">
    <property type="term" value="C:plasma membrane"/>
    <property type="evidence" value="ECO:0007669"/>
    <property type="project" value="TreeGrafter"/>
</dbReference>
<dbReference type="KEGG" id="dvl:Dvul_2456"/>
<dbReference type="AlphaFoldDB" id="A0A0H3ACG7"/>
<dbReference type="HOGENOM" id="CLU_076147_1_1_7"/>
<dbReference type="EMBL" id="CP000527">
    <property type="protein sequence ID" value="ABM29472.1"/>
    <property type="molecule type" value="Genomic_DNA"/>
</dbReference>
<dbReference type="PANTHER" id="PTHR30028:SF0">
    <property type="entry name" value="PROTEIN ALUMINUM SENSITIVE 3"/>
    <property type="match status" value="1"/>
</dbReference>
<dbReference type="PANTHER" id="PTHR30028">
    <property type="entry name" value="UPF0014 INNER MEMBRANE PROTEIN YBBM-RELATED"/>
    <property type="match status" value="1"/>
</dbReference>
<feature type="transmembrane region" description="Helical" evidence="6">
    <location>
        <begin position="49"/>
        <end position="74"/>
    </location>
</feature>
<dbReference type="RefSeq" id="WP_011792860.1">
    <property type="nucleotide sequence ID" value="NC_008751.1"/>
</dbReference>
<evidence type="ECO:0000256" key="2">
    <source>
        <dbReference type="ARBA" id="ARBA00005268"/>
    </source>
</evidence>
<evidence type="ECO:0000313" key="8">
    <source>
        <dbReference type="Proteomes" id="UP000009173"/>
    </source>
</evidence>
<proteinExistence type="inferred from homology"/>
<sequence length="261" mass="28218">MTQAYIDISLVQLGIASGFVLLVGVLSLVQRLGLGRDLAVGTVRTFVQLIAMGYLLEIIFGLEAALPVVGLYVVQTWFAARIVRGRVKERSVDFFAPTLMAVQGSFFLVTFCVTAFIIGAQPWWKPQYFIPIGGMVAGNSMNALSLALDRLFSDLRTRRAEVEMRLGLGADPREATEDIFRSALRTGMMPSINSMMGVGLVSLPGMMTGQILAGAAPGAAVRYQIVVMLMLVASTALAAFIVLHLVRGRCFGRAQELLLKA</sequence>
<comment type="subcellular location">
    <subcellularLocation>
        <location evidence="1">Membrane</location>
        <topology evidence="1">Multi-pass membrane protein</topology>
    </subcellularLocation>
</comment>
<protein>
    <recommendedName>
        <fullName evidence="9">Iron export ABC transporter permease subunit FetB</fullName>
    </recommendedName>
</protein>
<comment type="similarity">
    <text evidence="2">Belongs to the UPF0014 family.</text>
</comment>
<feature type="transmembrane region" description="Helical" evidence="6">
    <location>
        <begin position="94"/>
        <end position="122"/>
    </location>
</feature>
<evidence type="ECO:0000256" key="4">
    <source>
        <dbReference type="ARBA" id="ARBA00022989"/>
    </source>
</evidence>
<dbReference type="Pfam" id="PF03649">
    <property type="entry name" value="UPF0014"/>
    <property type="match status" value="1"/>
</dbReference>
<gene>
    <name evidence="7" type="ordered locus">Dvul_2456</name>
</gene>
<feature type="transmembrane region" description="Helical" evidence="6">
    <location>
        <begin position="128"/>
        <end position="148"/>
    </location>
</feature>
<accession>A0A0H3ACG7</accession>
<evidence type="ECO:0000256" key="6">
    <source>
        <dbReference type="SAM" id="Phobius"/>
    </source>
</evidence>
<keyword evidence="3 6" id="KW-0812">Transmembrane</keyword>
<feature type="transmembrane region" description="Helical" evidence="6">
    <location>
        <begin position="225"/>
        <end position="246"/>
    </location>
</feature>
<organism evidence="7 8">
    <name type="scientific">Nitratidesulfovibrio vulgaris (strain DP4)</name>
    <name type="common">Desulfovibrio vulgaris</name>
    <dbReference type="NCBI Taxonomy" id="391774"/>
    <lineage>
        <taxon>Bacteria</taxon>
        <taxon>Pseudomonadati</taxon>
        <taxon>Thermodesulfobacteriota</taxon>
        <taxon>Desulfovibrionia</taxon>
        <taxon>Desulfovibrionales</taxon>
        <taxon>Desulfovibrionaceae</taxon>
        <taxon>Nitratidesulfovibrio</taxon>
    </lineage>
</organism>
<keyword evidence="5 6" id="KW-0472">Membrane</keyword>
<evidence type="ECO:0000256" key="5">
    <source>
        <dbReference type="ARBA" id="ARBA00023136"/>
    </source>
</evidence>
<reference evidence="8" key="1">
    <citation type="journal article" date="2009" name="Environ. Microbiol.">
        <title>Contribution of mobile genetic elements to Desulfovibrio vulgaris genome plasticity.</title>
        <authorList>
            <person name="Walker C.B."/>
            <person name="Stolyar S."/>
            <person name="Chivian D."/>
            <person name="Pinel N."/>
            <person name="Gabster J.A."/>
            <person name="Dehal P.S."/>
            <person name="He Z."/>
            <person name="Yang Z.K."/>
            <person name="Yen H.C."/>
            <person name="Zhou J."/>
            <person name="Wall J.D."/>
            <person name="Hazen T.C."/>
            <person name="Arkin A.P."/>
            <person name="Stahl D.A."/>
        </authorList>
    </citation>
    <scope>NUCLEOTIDE SEQUENCE [LARGE SCALE GENOMIC DNA]</scope>
    <source>
        <strain evidence="8">DP4</strain>
    </source>
</reference>
<evidence type="ECO:0000256" key="3">
    <source>
        <dbReference type="ARBA" id="ARBA00022692"/>
    </source>
</evidence>
<evidence type="ECO:0000256" key="1">
    <source>
        <dbReference type="ARBA" id="ARBA00004141"/>
    </source>
</evidence>
<feature type="transmembrane region" description="Helical" evidence="6">
    <location>
        <begin position="191"/>
        <end position="213"/>
    </location>
</feature>
<name>A0A0H3ACG7_NITV4</name>
<keyword evidence="4 6" id="KW-1133">Transmembrane helix</keyword>
<dbReference type="Proteomes" id="UP000009173">
    <property type="component" value="Chromosome"/>
</dbReference>
<feature type="transmembrane region" description="Helical" evidence="6">
    <location>
        <begin position="7"/>
        <end position="29"/>
    </location>
</feature>
<dbReference type="InterPro" id="IPR005226">
    <property type="entry name" value="UPF0014_fam"/>
</dbReference>
<evidence type="ECO:0000313" key="7">
    <source>
        <dbReference type="EMBL" id="ABM29472.1"/>
    </source>
</evidence>
<evidence type="ECO:0008006" key="9">
    <source>
        <dbReference type="Google" id="ProtNLM"/>
    </source>
</evidence>